<dbReference type="EMBL" id="CP060412">
    <property type="protein sequence ID" value="QNK03442.1"/>
    <property type="molecule type" value="Genomic_DNA"/>
</dbReference>
<dbReference type="KEGG" id="dtl:H8F01_10185"/>
<proteinExistence type="predicted"/>
<dbReference type="InterPro" id="IPR021607">
    <property type="entry name" value="DUF3224"/>
</dbReference>
<evidence type="ECO:0000256" key="1">
    <source>
        <dbReference type="SAM" id="MobiDB-lite"/>
    </source>
</evidence>
<gene>
    <name evidence="2" type="ORF">H8F01_10185</name>
</gene>
<evidence type="ECO:0000313" key="2">
    <source>
        <dbReference type="EMBL" id="QNK03442.1"/>
    </source>
</evidence>
<reference evidence="2 3" key="1">
    <citation type="submission" date="2020-08" db="EMBL/GenBank/DDBJ databases">
        <title>Dyella sp. G9 isolated from forest soil.</title>
        <authorList>
            <person name="Fu J."/>
            <person name="Qiu L."/>
        </authorList>
    </citation>
    <scope>NUCLEOTIDE SEQUENCE [LARGE SCALE GENOMIC DNA]</scope>
    <source>
        <strain evidence="2 3">G9</strain>
    </source>
</reference>
<name>A0A7G8Q9I4_9GAMM</name>
<dbReference type="AlphaFoldDB" id="A0A7G8Q9I4"/>
<accession>A0A7G8Q9I4</accession>
<sequence length="133" mass="13638">MAHAKGSFEVKITPQAPDEGVGDPSVGRMAIEKQFHGDMQGEGHGQMLAVGTAVDGSAGYVAMERVNGSVHGRQGSFALQHAGTLTRGTPQLSVTIVPDSGTDGLAGIAGHLTITIANGVHSYDLDYSLPDSP</sequence>
<keyword evidence="3" id="KW-1185">Reference proteome</keyword>
<dbReference type="Gene3D" id="2.40.350.10">
    <property type="entry name" value="SO1590-like"/>
    <property type="match status" value="1"/>
</dbReference>
<dbReference type="SUPFAM" id="SSF159238">
    <property type="entry name" value="SO1590-like"/>
    <property type="match status" value="1"/>
</dbReference>
<organism evidence="2 3">
    <name type="scientific">Dyella telluris</name>
    <dbReference type="NCBI Taxonomy" id="2763498"/>
    <lineage>
        <taxon>Bacteria</taxon>
        <taxon>Pseudomonadati</taxon>
        <taxon>Pseudomonadota</taxon>
        <taxon>Gammaproteobacteria</taxon>
        <taxon>Lysobacterales</taxon>
        <taxon>Rhodanobacteraceae</taxon>
        <taxon>Dyella</taxon>
    </lineage>
</organism>
<protein>
    <submittedName>
        <fullName evidence="2">DUF3224 domain-containing protein</fullName>
    </submittedName>
</protein>
<dbReference type="Pfam" id="PF11528">
    <property type="entry name" value="DUF3224"/>
    <property type="match status" value="1"/>
</dbReference>
<dbReference type="RefSeq" id="WP_187058909.1">
    <property type="nucleotide sequence ID" value="NZ_CP060412.1"/>
</dbReference>
<dbReference type="InterPro" id="IPR023159">
    <property type="entry name" value="SO1590-like_sf"/>
</dbReference>
<feature type="region of interest" description="Disordered" evidence="1">
    <location>
        <begin position="1"/>
        <end position="24"/>
    </location>
</feature>
<dbReference type="Proteomes" id="UP000515873">
    <property type="component" value="Chromosome"/>
</dbReference>
<evidence type="ECO:0000313" key="3">
    <source>
        <dbReference type="Proteomes" id="UP000515873"/>
    </source>
</evidence>